<keyword evidence="5" id="KW-0472">Membrane</keyword>
<evidence type="ECO:0000256" key="1">
    <source>
        <dbReference type="ARBA" id="ARBA00004479"/>
    </source>
</evidence>
<sequence length="220" mass="24954">LRTHTLEPPYVDEGFYPLYWDYGGDAVIDTLKKIRLTPDYPGRQGWVWSTHFLPADTWKVEFEFRISGKGSYLYGDGIAFWATTDRIIEGPVFGSKDYFKGLGVFFDTYSNAQHPYTFPRVSAMVGDGRTPYDHSNDGEAHSIGGCSAYFRGTEKPVKASITYLKNKFLQVRMMVDKDTWEDCFTATNVTLPNNLYMGFSAHTGDISDNHDLISVKTQSM</sequence>
<dbReference type="PANTHER" id="PTHR12223">
    <property type="entry name" value="VESICULAR MANNOSE-BINDING LECTIN"/>
    <property type="match status" value="1"/>
</dbReference>
<evidence type="ECO:0000256" key="5">
    <source>
        <dbReference type="ARBA" id="ARBA00023136"/>
    </source>
</evidence>
<dbReference type="GO" id="GO:0030134">
    <property type="term" value="C:COPII-coated ER to Golgi transport vesicle"/>
    <property type="evidence" value="ECO:0007669"/>
    <property type="project" value="TreeGrafter"/>
</dbReference>
<keyword evidence="2" id="KW-0812">Transmembrane</keyword>
<dbReference type="SUPFAM" id="SSF49899">
    <property type="entry name" value="Concanavalin A-like lectins/glucanases"/>
    <property type="match status" value="1"/>
</dbReference>
<evidence type="ECO:0000256" key="2">
    <source>
        <dbReference type="ARBA" id="ARBA00022692"/>
    </source>
</evidence>
<dbReference type="GO" id="GO:0000139">
    <property type="term" value="C:Golgi membrane"/>
    <property type="evidence" value="ECO:0007669"/>
    <property type="project" value="TreeGrafter"/>
</dbReference>
<dbReference type="GO" id="GO:0005537">
    <property type="term" value="F:D-mannose binding"/>
    <property type="evidence" value="ECO:0007669"/>
    <property type="project" value="TreeGrafter"/>
</dbReference>
<dbReference type="AlphaFoldDB" id="A0A4Q0A4H4"/>
<gene>
    <name evidence="7" type="ORF">BJ085DRAFT_804</name>
</gene>
<dbReference type="Pfam" id="PF03388">
    <property type="entry name" value="Lectin_leg-like"/>
    <property type="match status" value="1"/>
</dbReference>
<dbReference type="EMBL" id="ML002222">
    <property type="protein sequence ID" value="RKP40160.1"/>
    <property type="molecule type" value="Genomic_DNA"/>
</dbReference>
<evidence type="ECO:0000313" key="7">
    <source>
        <dbReference type="EMBL" id="RKP40160.1"/>
    </source>
</evidence>
<evidence type="ECO:0000256" key="4">
    <source>
        <dbReference type="ARBA" id="ARBA00022989"/>
    </source>
</evidence>
<evidence type="ECO:0000256" key="3">
    <source>
        <dbReference type="ARBA" id="ARBA00022729"/>
    </source>
</evidence>
<feature type="non-terminal residue" evidence="7">
    <location>
        <position position="1"/>
    </location>
</feature>
<keyword evidence="4" id="KW-1133">Transmembrane helix</keyword>
<dbReference type="STRING" id="215637.A0A4Q0A4H4"/>
<dbReference type="Proteomes" id="UP000268162">
    <property type="component" value="Unassembled WGS sequence"/>
</dbReference>
<protein>
    <submittedName>
        <fullName evidence="7">Legume-like lectin</fullName>
    </submittedName>
</protein>
<reference evidence="8" key="1">
    <citation type="journal article" date="2018" name="Nat. Microbiol.">
        <title>Leveraging single-cell genomics to expand the fungal tree of life.</title>
        <authorList>
            <person name="Ahrendt S.R."/>
            <person name="Quandt C.A."/>
            <person name="Ciobanu D."/>
            <person name="Clum A."/>
            <person name="Salamov A."/>
            <person name="Andreopoulos B."/>
            <person name="Cheng J.F."/>
            <person name="Woyke T."/>
            <person name="Pelin A."/>
            <person name="Henrissat B."/>
            <person name="Reynolds N.K."/>
            <person name="Benny G.L."/>
            <person name="Smith M.E."/>
            <person name="James T.Y."/>
            <person name="Grigoriev I.V."/>
        </authorList>
    </citation>
    <scope>NUCLEOTIDE SEQUENCE [LARGE SCALE GENOMIC DNA]</scope>
    <source>
        <strain evidence="8">RSA 468</strain>
    </source>
</reference>
<dbReference type="Gene3D" id="2.60.120.200">
    <property type="match status" value="1"/>
</dbReference>
<accession>A0A4Q0A4H4</accession>
<dbReference type="GO" id="GO:0006888">
    <property type="term" value="P:endoplasmic reticulum to Golgi vesicle-mediated transport"/>
    <property type="evidence" value="ECO:0007669"/>
    <property type="project" value="TreeGrafter"/>
</dbReference>
<evidence type="ECO:0000259" key="6">
    <source>
        <dbReference type="PROSITE" id="PS51328"/>
    </source>
</evidence>
<dbReference type="InterPro" id="IPR013320">
    <property type="entry name" value="ConA-like_dom_sf"/>
</dbReference>
<dbReference type="PANTHER" id="PTHR12223:SF45">
    <property type="entry name" value="RE50040P"/>
    <property type="match status" value="1"/>
</dbReference>
<feature type="non-terminal residue" evidence="7">
    <location>
        <position position="220"/>
    </location>
</feature>
<dbReference type="InterPro" id="IPR005052">
    <property type="entry name" value="Lectin_leg"/>
</dbReference>
<dbReference type="InterPro" id="IPR051136">
    <property type="entry name" value="Intracellular_Lectin-GPT"/>
</dbReference>
<proteinExistence type="predicted"/>
<name>A0A4Q0A4H4_9FUNG</name>
<dbReference type="GO" id="GO:0005793">
    <property type="term" value="C:endoplasmic reticulum-Golgi intermediate compartment"/>
    <property type="evidence" value="ECO:0007669"/>
    <property type="project" value="TreeGrafter"/>
</dbReference>
<comment type="subcellular location">
    <subcellularLocation>
        <location evidence="1">Membrane</location>
        <topology evidence="1">Single-pass type I membrane protein</topology>
    </subcellularLocation>
</comment>
<keyword evidence="7" id="KW-0430">Lectin</keyword>
<keyword evidence="3" id="KW-0732">Signal</keyword>
<evidence type="ECO:0000313" key="8">
    <source>
        <dbReference type="Proteomes" id="UP000268162"/>
    </source>
</evidence>
<dbReference type="PROSITE" id="PS51328">
    <property type="entry name" value="L_LECTIN_LIKE"/>
    <property type="match status" value="1"/>
</dbReference>
<organism evidence="7 8">
    <name type="scientific">Dimargaris cristalligena</name>
    <dbReference type="NCBI Taxonomy" id="215637"/>
    <lineage>
        <taxon>Eukaryota</taxon>
        <taxon>Fungi</taxon>
        <taxon>Fungi incertae sedis</taxon>
        <taxon>Zoopagomycota</taxon>
        <taxon>Kickxellomycotina</taxon>
        <taxon>Dimargaritomycetes</taxon>
        <taxon>Dimargaritales</taxon>
        <taxon>Dimargaritaceae</taxon>
        <taxon>Dimargaris</taxon>
    </lineage>
</organism>
<keyword evidence="8" id="KW-1185">Reference proteome</keyword>
<feature type="domain" description="L-type lectin-like" evidence="6">
    <location>
        <begin position="1"/>
        <end position="220"/>
    </location>
</feature>
<dbReference type="GO" id="GO:0005789">
    <property type="term" value="C:endoplasmic reticulum membrane"/>
    <property type="evidence" value="ECO:0007669"/>
    <property type="project" value="TreeGrafter"/>
</dbReference>